<evidence type="ECO:0000313" key="11">
    <source>
        <dbReference type="EMBL" id="OBR66185.1"/>
    </source>
</evidence>
<feature type="domain" description="Response regulatory" evidence="10">
    <location>
        <begin position="5"/>
        <end position="122"/>
    </location>
</feature>
<dbReference type="PROSITE" id="PS01124">
    <property type="entry name" value="HTH_ARAC_FAMILY_2"/>
    <property type="match status" value="1"/>
</dbReference>
<dbReference type="CDD" id="cd17536">
    <property type="entry name" value="REC_YesN-like"/>
    <property type="match status" value="1"/>
</dbReference>
<name>A0A1A5YLD5_9BACL</name>
<keyword evidence="7" id="KW-0804">Transcription</keyword>
<keyword evidence="12" id="KW-1185">Reference proteome</keyword>
<gene>
    <name evidence="11" type="ORF">A7K91_20850</name>
</gene>
<evidence type="ECO:0000256" key="4">
    <source>
        <dbReference type="ARBA" id="ARBA00023012"/>
    </source>
</evidence>
<dbReference type="Gene3D" id="3.40.50.2300">
    <property type="match status" value="1"/>
</dbReference>
<dbReference type="SMART" id="SM00448">
    <property type="entry name" value="REC"/>
    <property type="match status" value="1"/>
</dbReference>
<dbReference type="Pfam" id="PF12833">
    <property type="entry name" value="HTH_18"/>
    <property type="match status" value="1"/>
</dbReference>
<keyword evidence="4" id="KW-0902">Two-component regulatory system</keyword>
<dbReference type="SUPFAM" id="SSF46689">
    <property type="entry name" value="Homeodomain-like"/>
    <property type="match status" value="2"/>
</dbReference>
<keyword evidence="5" id="KW-0805">Transcription regulation</keyword>
<accession>A0A1A5YLD5</accession>
<evidence type="ECO:0000259" key="10">
    <source>
        <dbReference type="PROSITE" id="PS50110"/>
    </source>
</evidence>
<dbReference type="Proteomes" id="UP000092024">
    <property type="component" value="Unassembled WGS sequence"/>
</dbReference>
<sequence length="523" mass="59987">MEMYTVIIVDDELFVRKGLRGLIDWSGNGYAVIDEADNGDDALDIIRKERPDLVITDIRMPGMDGIELIQAASELAPDTEFVIISGYNDFRYAQQAMRFGVTDYVLKPIDEEDIIQALSKLRVKLSDKKKRQEASRLEGGEKQIEALIRGELKEEGLRDWARPWLAAGASSYSYALVEMNVAPPWSREEMLPKKVQKEQIREAIRAEAPAFGAPVIYEHRKSYGFVVPDLYGKENQKDLRRFLQGVLGRIQNGDGVEPRIYAGHSVSSLEQLQASYGSAKETVAYKFLKPDDQVLLHADIAGASLYYKYLSHEAQRKLTEAMERNDKEAIRGAIGAIIDEFQRERFSPEAIKTAIVQCVLETGRLIRELQGDEKELRHMEVVISWHDHNITLNQLRAMLEAFSIEAAEMIGGLTRSSALGVISKVKQYMDEHFHENINLKSISAQFYMNAAYLGQLFKKTYDVYFNEYLLQLRIEEAKRLLRQSDLRVYEIASRVGFNKPDYFVTQFEKLENMPPTEYRNRWK</sequence>
<dbReference type="PANTHER" id="PTHR42713:SF3">
    <property type="entry name" value="TRANSCRIPTIONAL REGULATORY PROTEIN HPTR"/>
    <property type="match status" value="1"/>
</dbReference>
<feature type="modified residue" description="4-aspartylphosphate" evidence="8">
    <location>
        <position position="57"/>
    </location>
</feature>
<proteinExistence type="predicted"/>
<dbReference type="PROSITE" id="PS00041">
    <property type="entry name" value="HTH_ARAC_FAMILY_1"/>
    <property type="match status" value="1"/>
</dbReference>
<evidence type="ECO:0000259" key="9">
    <source>
        <dbReference type="PROSITE" id="PS01124"/>
    </source>
</evidence>
<dbReference type="GO" id="GO:0000160">
    <property type="term" value="P:phosphorelay signal transduction system"/>
    <property type="evidence" value="ECO:0007669"/>
    <property type="project" value="UniProtKB-KW"/>
</dbReference>
<comment type="subcellular location">
    <subcellularLocation>
        <location evidence="1">Cytoplasm</location>
    </subcellularLocation>
</comment>
<dbReference type="GO" id="GO:0003700">
    <property type="term" value="F:DNA-binding transcription factor activity"/>
    <property type="evidence" value="ECO:0007669"/>
    <property type="project" value="InterPro"/>
</dbReference>
<evidence type="ECO:0008006" key="13">
    <source>
        <dbReference type="Google" id="ProtNLM"/>
    </source>
</evidence>
<reference evidence="11 12" key="1">
    <citation type="submission" date="2016-05" db="EMBL/GenBank/DDBJ databases">
        <title>Paenibacillus oryzae. sp. nov., isolated from the rice root.</title>
        <authorList>
            <person name="Zhang J."/>
            <person name="Zhang X."/>
        </authorList>
    </citation>
    <scope>NUCLEOTIDE SEQUENCE [LARGE SCALE GENOMIC DNA]</scope>
    <source>
        <strain evidence="11 12">1DrF-4</strain>
    </source>
</reference>
<keyword evidence="3 8" id="KW-0597">Phosphoprotein</keyword>
<dbReference type="Pfam" id="PF00072">
    <property type="entry name" value="Response_reg"/>
    <property type="match status" value="1"/>
</dbReference>
<dbReference type="GO" id="GO:0005737">
    <property type="term" value="C:cytoplasm"/>
    <property type="evidence" value="ECO:0007669"/>
    <property type="project" value="UniProtKB-SubCell"/>
</dbReference>
<feature type="domain" description="HTH araC/xylS-type" evidence="9">
    <location>
        <begin position="423"/>
        <end position="521"/>
    </location>
</feature>
<evidence type="ECO:0000256" key="8">
    <source>
        <dbReference type="PROSITE-ProRule" id="PRU00169"/>
    </source>
</evidence>
<dbReference type="AlphaFoldDB" id="A0A1A5YLD5"/>
<dbReference type="SUPFAM" id="SSF52172">
    <property type="entry name" value="CheY-like"/>
    <property type="match status" value="1"/>
</dbReference>
<dbReference type="Gene3D" id="1.10.10.60">
    <property type="entry name" value="Homeodomain-like"/>
    <property type="match status" value="2"/>
</dbReference>
<evidence type="ECO:0000256" key="3">
    <source>
        <dbReference type="ARBA" id="ARBA00022553"/>
    </source>
</evidence>
<comment type="caution">
    <text evidence="11">The sequence shown here is derived from an EMBL/GenBank/DDBJ whole genome shotgun (WGS) entry which is preliminary data.</text>
</comment>
<keyword evidence="2" id="KW-0963">Cytoplasm</keyword>
<keyword evidence="6" id="KW-0238">DNA-binding</keyword>
<dbReference type="InterPro" id="IPR009057">
    <property type="entry name" value="Homeodomain-like_sf"/>
</dbReference>
<evidence type="ECO:0000256" key="7">
    <source>
        <dbReference type="ARBA" id="ARBA00023163"/>
    </source>
</evidence>
<evidence type="ECO:0000256" key="5">
    <source>
        <dbReference type="ARBA" id="ARBA00023015"/>
    </source>
</evidence>
<dbReference type="EMBL" id="LYPA01000050">
    <property type="protein sequence ID" value="OBR66185.1"/>
    <property type="molecule type" value="Genomic_DNA"/>
</dbReference>
<dbReference type="InterPro" id="IPR051552">
    <property type="entry name" value="HptR"/>
</dbReference>
<evidence type="ECO:0000256" key="1">
    <source>
        <dbReference type="ARBA" id="ARBA00004496"/>
    </source>
</evidence>
<dbReference type="SMART" id="SM00342">
    <property type="entry name" value="HTH_ARAC"/>
    <property type="match status" value="1"/>
</dbReference>
<dbReference type="InterPro" id="IPR011006">
    <property type="entry name" value="CheY-like_superfamily"/>
</dbReference>
<evidence type="ECO:0000256" key="6">
    <source>
        <dbReference type="ARBA" id="ARBA00023125"/>
    </source>
</evidence>
<dbReference type="GO" id="GO:0043565">
    <property type="term" value="F:sequence-specific DNA binding"/>
    <property type="evidence" value="ECO:0007669"/>
    <property type="project" value="InterPro"/>
</dbReference>
<evidence type="ECO:0000256" key="2">
    <source>
        <dbReference type="ARBA" id="ARBA00022490"/>
    </source>
</evidence>
<protein>
    <recommendedName>
        <fullName evidence="13">DNA-binding response regulator</fullName>
    </recommendedName>
</protein>
<evidence type="ECO:0000313" key="12">
    <source>
        <dbReference type="Proteomes" id="UP000092024"/>
    </source>
</evidence>
<dbReference type="PROSITE" id="PS50110">
    <property type="entry name" value="RESPONSE_REGULATORY"/>
    <property type="match status" value="1"/>
</dbReference>
<organism evidence="11 12">
    <name type="scientific">Paenibacillus oryzae</name>
    <dbReference type="NCBI Taxonomy" id="1844972"/>
    <lineage>
        <taxon>Bacteria</taxon>
        <taxon>Bacillati</taxon>
        <taxon>Bacillota</taxon>
        <taxon>Bacilli</taxon>
        <taxon>Bacillales</taxon>
        <taxon>Paenibacillaceae</taxon>
        <taxon>Paenibacillus</taxon>
    </lineage>
</organism>
<dbReference type="PANTHER" id="PTHR42713">
    <property type="entry name" value="HISTIDINE KINASE-RELATED"/>
    <property type="match status" value="1"/>
</dbReference>
<dbReference type="InterPro" id="IPR018062">
    <property type="entry name" value="HTH_AraC-typ_CS"/>
</dbReference>
<dbReference type="InterPro" id="IPR018060">
    <property type="entry name" value="HTH_AraC"/>
</dbReference>
<dbReference type="STRING" id="1844972.A7K91_20850"/>
<dbReference type="InterPro" id="IPR001789">
    <property type="entry name" value="Sig_transdc_resp-reg_receiver"/>
</dbReference>